<evidence type="ECO:0000256" key="3">
    <source>
        <dbReference type="ARBA" id="ARBA00007063"/>
    </source>
</evidence>
<dbReference type="GO" id="GO:0000026">
    <property type="term" value="F:alpha-1,2-mannosyltransferase activity"/>
    <property type="evidence" value="ECO:0007669"/>
    <property type="project" value="TreeGrafter"/>
</dbReference>
<feature type="transmembrane region" description="Helical" evidence="10">
    <location>
        <begin position="215"/>
        <end position="234"/>
    </location>
</feature>
<dbReference type="GO" id="GO:0005789">
    <property type="term" value="C:endoplasmic reticulum membrane"/>
    <property type="evidence" value="ECO:0007669"/>
    <property type="project" value="UniProtKB-SubCell"/>
</dbReference>
<keyword evidence="5" id="KW-0808">Transferase</keyword>
<dbReference type="Pfam" id="PF03901">
    <property type="entry name" value="Glyco_transf_22"/>
    <property type="match status" value="1"/>
</dbReference>
<sequence>MQKGDNNLCAKELGMSFCRLNWGWSRAGIDFLSSPRLSLLQINIFKSVRLFPSLLLRFRDKAQTSCSLPVSVEDFIEIRKLHRFLCKQLLPLQISLDSQHFSTELKLHLQAPLNIVLYNVFSEHGPDLYGVEPLSYYLKNLVLNWNVAAFLAPLAIPLSALNYLCSWKASEQHKKWGIPIHPAYWRHYSSLFLLFASLSAWCIIFFNQPHKEERFLFPVYPLIALMAAVALDSAERLACRFAYPLSYLSWMVVLLFVGASMSRTYALHKNFSAHIEVYKSFNEHLMDHQQRLDFSKRNDPLRVCVGKEWYRFPSSFFLPQTAVDVRSRKRGIHLYFLKSEFSGLLPKYYPQGRLPFITRRIPTEMNDLNQEEVSRYVPLDTCDYVVDLETPDQTTALEPNYGLMSDVFTRLYSHPFLIASKSHWFYRAFFVPYLSVKHTSFASYTLYQRIPPTVRA</sequence>
<comment type="similarity">
    <text evidence="3 10">Belongs to the glycosyltransferase 22 family.</text>
</comment>
<dbReference type="STRING" id="53326.A0A016VDL6"/>
<feature type="transmembrane region" description="Helical" evidence="10">
    <location>
        <begin position="143"/>
        <end position="164"/>
    </location>
</feature>
<organism evidence="11 12">
    <name type="scientific">Ancylostoma ceylanicum</name>
    <dbReference type="NCBI Taxonomy" id="53326"/>
    <lineage>
        <taxon>Eukaryota</taxon>
        <taxon>Metazoa</taxon>
        <taxon>Ecdysozoa</taxon>
        <taxon>Nematoda</taxon>
        <taxon>Chromadorea</taxon>
        <taxon>Rhabditida</taxon>
        <taxon>Rhabditina</taxon>
        <taxon>Rhabditomorpha</taxon>
        <taxon>Strongyloidea</taxon>
        <taxon>Ancylostomatidae</taxon>
        <taxon>Ancylostomatinae</taxon>
        <taxon>Ancylostoma</taxon>
    </lineage>
</organism>
<evidence type="ECO:0000256" key="9">
    <source>
        <dbReference type="ARBA" id="ARBA00023136"/>
    </source>
</evidence>
<evidence type="ECO:0000256" key="8">
    <source>
        <dbReference type="ARBA" id="ARBA00022989"/>
    </source>
</evidence>
<reference evidence="12" key="1">
    <citation type="journal article" date="2015" name="Nat. Genet.">
        <title>The genome and transcriptome of the zoonotic hookworm Ancylostoma ceylanicum identify infection-specific gene families.</title>
        <authorList>
            <person name="Schwarz E.M."/>
            <person name="Hu Y."/>
            <person name="Antoshechkin I."/>
            <person name="Miller M.M."/>
            <person name="Sternberg P.W."/>
            <person name="Aroian R.V."/>
        </authorList>
    </citation>
    <scope>NUCLEOTIDE SEQUENCE</scope>
    <source>
        <strain evidence="12">HY135</strain>
    </source>
</reference>
<comment type="caution">
    <text evidence="11">The sequence shown here is derived from an EMBL/GenBank/DDBJ whole genome shotgun (WGS) entry which is preliminary data.</text>
</comment>
<name>A0A016VDL6_9BILA</name>
<evidence type="ECO:0000313" key="11">
    <source>
        <dbReference type="EMBL" id="EYC25092.1"/>
    </source>
</evidence>
<protein>
    <recommendedName>
        <fullName evidence="10">Mannosyltransferase</fullName>
        <ecNumber evidence="10">2.4.1.-</ecNumber>
    </recommendedName>
</protein>
<dbReference type="OrthoDB" id="497541at2759"/>
<keyword evidence="12" id="KW-1185">Reference proteome</keyword>
<keyword evidence="8 10" id="KW-1133">Transmembrane helix</keyword>
<comment type="caution">
    <text evidence="10">Lacks conserved residue(s) required for the propagation of feature annotation.</text>
</comment>
<comment type="subcellular location">
    <subcellularLocation>
        <location evidence="1 10">Endoplasmic reticulum membrane</location>
        <topology evidence="1 10">Multi-pass membrane protein</topology>
    </subcellularLocation>
</comment>
<dbReference type="EMBL" id="JARK01001348">
    <property type="protein sequence ID" value="EYC25092.1"/>
    <property type="molecule type" value="Genomic_DNA"/>
</dbReference>
<evidence type="ECO:0000256" key="1">
    <source>
        <dbReference type="ARBA" id="ARBA00004477"/>
    </source>
</evidence>
<keyword evidence="7 10" id="KW-0256">Endoplasmic reticulum</keyword>
<dbReference type="GO" id="GO:0006487">
    <property type="term" value="P:protein N-linked glycosylation"/>
    <property type="evidence" value="ECO:0007669"/>
    <property type="project" value="TreeGrafter"/>
</dbReference>
<gene>
    <name evidence="11" type="primary">Acey_s0012.g1697</name>
    <name evidence="11" type="synonym">Acey-C14A4.3</name>
    <name evidence="11" type="ORF">Y032_0012g1697</name>
</gene>
<evidence type="ECO:0000256" key="4">
    <source>
        <dbReference type="ARBA" id="ARBA00022676"/>
    </source>
</evidence>
<evidence type="ECO:0000256" key="5">
    <source>
        <dbReference type="ARBA" id="ARBA00022679"/>
    </source>
</evidence>
<keyword evidence="6 10" id="KW-0812">Transmembrane</keyword>
<feature type="transmembrane region" description="Helical" evidence="10">
    <location>
        <begin position="240"/>
        <end position="259"/>
    </location>
</feature>
<dbReference type="UniPathway" id="UPA00378"/>
<feature type="transmembrane region" description="Helical" evidence="10">
    <location>
        <begin position="184"/>
        <end position="206"/>
    </location>
</feature>
<keyword evidence="4 10" id="KW-0328">Glycosyltransferase</keyword>
<evidence type="ECO:0000256" key="7">
    <source>
        <dbReference type="ARBA" id="ARBA00022824"/>
    </source>
</evidence>
<dbReference type="PANTHER" id="PTHR22760:SF2">
    <property type="entry name" value="ALPHA-1,2-MANNOSYLTRANSFERASE ALG9"/>
    <property type="match status" value="1"/>
</dbReference>
<accession>A0A016VDL6</accession>
<keyword evidence="9 10" id="KW-0472">Membrane</keyword>
<dbReference type="PANTHER" id="PTHR22760">
    <property type="entry name" value="GLYCOSYLTRANSFERASE"/>
    <property type="match status" value="1"/>
</dbReference>
<dbReference type="EC" id="2.4.1.-" evidence="10"/>
<dbReference type="AlphaFoldDB" id="A0A016VDL6"/>
<evidence type="ECO:0000256" key="6">
    <source>
        <dbReference type="ARBA" id="ARBA00022692"/>
    </source>
</evidence>
<comment type="pathway">
    <text evidence="2">Protein modification; protein glycosylation.</text>
</comment>
<evidence type="ECO:0000256" key="10">
    <source>
        <dbReference type="RuleBase" id="RU363075"/>
    </source>
</evidence>
<evidence type="ECO:0000313" key="12">
    <source>
        <dbReference type="Proteomes" id="UP000024635"/>
    </source>
</evidence>
<evidence type="ECO:0000256" key="2">
    <source>
        <dbReference type="ARBA" id="ARBA00004922"/>
    </source>
</evidence>
<dbReference type="Proteomes" id="UP000024635">
    <property type="component" value="Unassembled WGS sequence"/>
</dbReference>
<proteinExistence type="inferred from homology"/>
<dbReference type="InterPro" id="IPR005599">
    <property type="entry name" value="GPI_mannosylTrfase"/>
</dbReference>